<name>A0A7G9Z7N8_9EURY</name>
<protein>
    <recommendedName>
        <fullName evidence="1">Dinitrogenase iron-molybdenum cofactor biosynthesis domain-containing protein</fullName>
    </recommendedName>
</protein>
<proteinExistence type="predicted"/>
<gene>
    <name evidence="2" type="ORF">INNEFFPN_00031</name>
</gene>
<dbReference type="SUPFAM" id="SSF53146">
    <property type="entry name" value="Nitrogenase accessory factor-like"/>
    <property type="match status" value="1"/>
</dbReference>
<dbReference type="InterPro" id="IPR003731">
    <property type="entry name" value="Di-Nase_FeMo-co_biosynth"/>
</dbReference>
<dbReference type="AlphaFoldDB" id="A0A7G9Z7N8"/>
<accession>A0A7G9Z7N8</accession>
<sequence>MWVCVTATAGDLNAQVDPRFGRCPYFVFVDPDTMAIETMHNDAIVASGGAGVLKGGVTV</sequence>
<organism evidence="2">
    <name type="scientific">Candidatus Methanophaga sp. ANME-1 ERB7</name>
    <dbReference type="NCBI Taxonomy" id="2759913"/>
    <lineage>
        <taxon>Archaea</taxon>
        <taxon>Methanobacteriati</taxon>
        <taxon>Methanobacteriota</taxon>
        <taxon>Stenosarchaea group</taxon>
        <taxon>Methanomicrobia</taxon>
        <taxon>Candidatus Methanophagales</taxon>
        <taxon>Candidatus Methanophagaceae</taxon>
        <taxon>Candidatus Methanophaga</taxon>
    </lineage>
</organism>
<dbReference type="Pfam" id="PF02579">
    <property type="entry name" value="Nitro_FeMo-Co"/>
    <property type="match status" value="1"/>
</dbReference>
<dbReference type="Gene3D" id="3.30.420.130">
    <property type="entry name" value="Dinitrogenase iron-molybdenum cofactor biosynthesis domain"/>
    <property type="match status" value="1"/>
</dbReference>
<reference evidence="2" key="1">
    <citation type="submission" date="2020-06" db="EMBL/GenBank/DDBJ databases">
        <title>Unique genomic features of the anaerobic methanotrophic archaea.</title>
        <authorList>
            <person name="Chadwick G.L."/>
            <person name="Skennerton C.T."/>
            <person name="Laso-Perez R."/>
            <person name="Leu A.O."/>
            <person name="Speth D.R."/>
            <person name="Yu H."/>
            <person name="Morgan-Lang C."/>
            <person name="Hatzenpichler R."/>
            <person name="Goudeau D."/>
            <person name="Malmstrom R."/>
            <person name="Brazelton W.J."/>
            <person name="Woyke T."/>
            <person name="Hallam S.J."/>
            <person name="Tyson G.W."/>
            <person name="Wegener G."/>
            <person name="Boetius A."/>
            <person name="Orphan V."/>
        </authorList>
    </citation>
    <scope>NUCLEOTIDE SEQUENCE</scope>
</reference>
<feature type="domain" description="Dinitrogenase iron-molybdenum cofactor biosynthesis" evidence="1">
    <location>
        <begin position="13"/>
        <end position="49"/>
    </location>
</feature>
<dbReference type="InterPro" id="IPR036105">
    <property type="entry name" value="DiNase_FeMo-co_biosyn_sf"/>
</dbReference>
<evidence type="ECO:0000313" key="2">
    <source>
        <dbReference type="EMBL" id="QNO56272.1"/>
    </source>
</evidence>
<dbReference type="EMBL" id="MT631651">
    <property type="protein sequence ID" value="QNO56272.1"/>
    <property type="molecule type" value="Genomic_DNA"/>
</dbReference>
<evidence type="ECO:0000259" key="1">
    <source>
        <dbReference type="Pfam" id="PF02579"/>
    </source>
</evidence>